<sequence length="639" mass="69764">MAPKKKNKKEANAAPAPAAKKAKKEERVGEIEEAPAPASESDEKAPDDADDLDDDDLDDDDYENPDDDLEGLVGELLNGEIEDEDAEDGGTHGAVDALRAGFQPIVVEDPRPAKDCEDGFAHAEAGNAEELMQWLIAPYSLDDFMRLTWERRPLYVSRNANKKYLDGWLSKEDVDGWLRAGKMRYGVNVDVTSYVNGVRETHNINDDDADDEEPWFADAASVWKKFDEKGCSLRILHPQRWKDALWKMLSTMERYWNCSTGCNVYLTPPNSQGFSPHFDDIDAFVLQLEGKKTWRVYPPRSEKEMLPRYSSPNFAQDEIGEPVLEVILEPGDVLYMPRGTVHQASCVDGEHSLHVTLSTNQFNTWADALELALPAAIRDAVAELPALRRCPPPDMLQRLGIGASDDGDGSDGGGGDRRDAFVGALNELASAVLRRLPLDAAADQLGARLMKQRLPPPPSHLATPKAASGPDAAKKVTMDSVVRLTAEGGARVVVDGDGEDVFGDGEARVTVYHVHKNGRKLHMEGGDGEGDGDDEEPWDGEDNDHAGDGGAKAWVECDDYEPGMMLFSANAGPALEILLHSEDAAETGVAVRDLEKIECTVCSRSHDNFIEPGLDVASGRDTLIAVRRLVCQGVLAVVS</sequence>
<feature type="region of interest" description="Disordered" evidence="4">
    <location>
        <begin position="1"/>
        <end position="71"/>
    </location>
</feature>
<keyword evidence="3" id="KW-0805">Transcription regulation</keyword>
<dbReference type="Gene3D" id="3.90.930.40">
    <property type="match status" value="1"/>
</dbReference>
<dbReference type="PANTHER" id="PTHR13096:SF8">
    <property type="entry name" value="RIBOSOMAL OXYGENASE 1"/>
    <property type="match status" value="1"/>
</dbReference>
<evidence type="ECO:0000256" key="3">
    <source>
        <dbReference type="RuleBase" id="RU366061"/>
    </source>
</evidence>
<dbReference type="GO" id="GO:0032453">
    <property type="term" value="F:histone H3K4 demethylase activity"/>
    <property type="evidence" value="ECO:0007669"/>
    <property type="project" value="TreeGrafter"/>
</dbReference>
<dbReference type="SUPFAM" id="SSF51197">
    <property type="entry name" value="Clavaminate synthase-like"/>
    <property type="match status" value="1"/>
</dbReference>
<keyword evidence="1 3" id="KW-0479">Metal-binding</keyword>
<dbReference type="KEGG" id="mpp:MICPUCDRAFT_55966"/>
<dbReference type="OMA" id="YLEYMGV"/>
<dbReference type="eggNOG" id="KOG3706">
    <property type="taxonomic scope" value="Eukaryota"/>
</dbReference>
<evidence type="ECO:0000256" key="1">
    <source>
        <dbReference type="ARBA" id="ARBA00022723"/>
    </source>
</evidence>
<evidence type="ECO:0000256" key="2">
    <source>
        <dbReference type="ARBA" id="ARBA00023004"/>
    </source>
</evidence>
<dbReference type="AlphaFoldDB" id="C1MNN2"/>
<dbReference type="RefSeq" id="XP_003056677.1">
    <property type="nucleotide sequence ID" value="XM_003056631.1"/>
</dbReference>
<dbReference type="GO" id="GO:0005730">
    <property type="term" value="C:nucleolus"/>
    <property type="evidence" value="ECO:0007669"/>
    <property type="project" value="TreeGrafter"/>
</dbReference>
<name>C1MNN2_MICPC</name>
<keyword evidence="3" id="KW-0560">Oxidoreductase</keyword>
<reference evidence="6 7" key="1">
    <citation type="journal article" date="2009" name="Science">
        <title>Green evolution and dynamic adaptations revealed by genomes of the marine picoeukaryotes Micromonas.</title>
        <authorList>
            <person name="Worden A.Z."/>
            <person name="Lee J.H."/>
            <person name="Mock T."/>
            <person name="Rouze P."/>
            <person name="Simmons M.P."/>
            <person name="Aerts A.L."/>
            <person name="Allen A.E."/>
            <person name="Cuvelier M.L."/>
            <person name="Derelle E."/>
            <person name="Everett M.V."/>
            <person name="Foulon E."/>
            <person name="Grimwood J."/>
            <person name="Gundlach H."/>
            <person name="Henrissat B."/>
            <person name="Napoli C."/>
            <person name="McDonald S.M."/>
            <person name="Parker M.S."/>
            <person name="Rombauts S."/>
            <person name="Salamov A."/>
            <person name="Von Dassow P."/>
            <person name="Badger J.H."/>
            <person name="Coutinho P.M."/>
            <person name="Demir E."/>
            <person name="Dubchak I."/>
            <person name="Gentemann C."/>
            <person name="Eikrem W."/>
            <person name="Gready J.E."/>
            <person name="John U."/>
            <person name="Lanier W."/>
            <person name="Lindquist E.A."/>
            <person name="Lucas S."/>
            <person name="Mayer K.F."/>
            <person name="Moreau H."/>
            <person name="Not F."/>
            <person name="Otillar R."/>
            <person name="Panaud O."/>
            <person name="Pangilinan J."/>
            <person name="Paulsen I."/>
            <person name="Piegu B."/>
            <person name="Poliakov A."/>
            <person name="Robbens S."/>
            <person name="Schmutz J."/>
            <person name="Toulza E."/>
            <person name="Wyss T."/>
            <person name="Zelensky A."/>
            <person name="Zhou K."/>
            <person name="Armbrust E.V."/>
            <person name="Bhattacharya D."/>
            <person name="Goodenough U.W."/>
            <person name="Van de Peer Y."/>
            <person name="Grigoriev I.V."/>
        </authorList>
    </citation>
    <scope>NUCLEOTIDE SEQUENCE [LARGE SCALE GENOMIC DNA]</scope>
    <source>
        <strain evidence="6 7">CCMP1545</strain>
    </source>
</reference>
<feature type="region of interest" description="Disordered" evidence="4">
    <location>
        <begin position="398"/>
        <end position="418"/>
    </location>
</feature>
<dbReference type="InterPro" id="IPR039994">
    <property type="entry name" value="NO66-like"/>
</dbReference>
<comment type="subcellular location">
    <subcellularLocation>
        <location evidence="3">Nucleus</location>
    </subcellularLocation>
</comment>
<keyword evidence="7" id="KW-1185">Reference proteome</keyword>
<dbReference type="Proteomes" id="UP000001876">
    <property type="component" value="Unassembled WGS sequence"/>
</dbReference>
<comment type="similarity">
    <text evidence="3">Belongs to the ROX family.</text>
</comment>
<dbReference type="Gene3D" id="1.10.10.1500">
    <property type="entry name" value="JmjC domain-containing ribosomal oxygenase (ROX), dimer domain"/>
    <property type="match status" value="1"/>
</dbReference>
<keyword evidence="3" id="KW-0539">Nucleus</keyword>
<organism evidence="7">
    <name type="scientific">Micromonas pusilla (strain CCMP1545)</name>
    <name type="common">Picoplanktonic green alga</name>
    <dbReference type="NCBI Taxonomy" id="564608"/>
    <lineage>
        <taxon>Eukaryota</taxon>
        <taxon>Viridiplantae</taxon>
        <taxon>Chlorophyta</taxon>
        <taxon>Mamiellophyceae</taxon>
        <taxon>Mamiellales</taxon>
        <taxon>Mamiellaceae</taxon>
        <taxon>Micromonas</taxon>
    </lineage>
</organism>
<dbReference type="InterPro" id="IPR003347">
    <property type="entry name" value="JmjC_dom"/>
</dbReference>
<dbReference type="OrthoDB" id="425950at2759"/>
<dbReference type="Gene3D" id="2.60.120.650">
    <property type="entry name" value="Cupin"/>
    <property type="match status" value="1"/>
</dbReference>
<dbReference type="STRING" id="564608.C1MNN2"/>
<evidence type="ECO:0000259" key="5">
    <source>
        <dbReference type="PROSITE" id="PS51184"/>
    </source>
</evidence>
<comment type="cofactor">
    <cofactor evidence="3">
        <name>Fe(2+)</name>
        <dbReference type="ChEBI" id="CHEBI:29033"/>
    </cofactor>
    <text evidence="3">Binds 1 Fe(2+) ion per subunit.</text>
</comment>
<comment type="function">
    <text evidence="3">Oxygenase that can act as both a histone lysine demethylase and a ribosomal histidine hydroxylase.</text>
</comment>
<dbReference type="PROSITE" id="PS51184">
    <property type="entry name" value="JMJC"/>
    <property type="match status" value="1"/>
</dbReference>
<accession>C1MNN2</accession>
<dbReference type="PANTHER" id="PTHR13096">
    <property type="entry name" value="MINA53 MYC INDUCED NUCLEAR ANTIGEN"/>
    <property type="match status" value="1"/>
</dbReference>
<feature type="compositionally biased region" description="Acidic residues" evidence="4">
    <location>
        <begin position="526"/>
        <end position="542"/>
    </location>
</feature>
<dbReference type="SMART" id="SM00558">
    <property type="entry name" value="JmjC"/>
    <property type="match status" value="1"/>
</dbReference>
<feature type="region of interest" description="Disordered" evidence="4">
    <location>
        <begin position="451"/>
        <end position="473"/>
    </location>
</feature>
<protein>
    <recommendedName>
        <fullName evidence="3">Bifunctional lysine-specific demethylase and histidyl-hydroxylase</fullName>
        <ecNumber evidence="3">1.14.11.-</ecNumber>
    </recommendedName>
</protein>
<dbReference type="EC" id="1.14.11.-" evidence="3"/>
<keyword evidence="3" id="KW-0223">Dioxygenase</keyword>
<dbReference type="Pfam" id="PF08007">
    <property type="entry name" value="JmjC_2"/>
    <property type="match status" value="1"/>
</dbReference>
<dbReference type="GeneID" id="9682099"/>
<evidence type="ECO:0000256" key="4">
    <source>
        <dbReference type="SAM" id="MobiDB-lite"/>
    </source>
</evidence>
<feature type="region of interest" description="Disordered" evidence="4">
    <location>
        <begin position="520"/>
        <end position="550"/>
    </location>
</feature>
<proteinExistence type="inferred from homology"/>
<keyword evidence="3" id="KW-0804">Transcription</keyword>
<keyword evidence="2 3" id="KW-0408">Iron</keyword>
<dbReference type="EMBL" id="GG663737">
    <property type="protein sequence ID" value="EEH58322.1"/>
    <property type="molecule type" value="Genomic_DNA"/>
</dbReference>
<feature type="domain" description="JmjC" evidence="5">
    <location>
        <begin position="241"/>
        <end position="376"/>
    </location>
</feature>
<dbReference type="GO" id="GO:0005506">
    <property type="term" value="F:iron ion binding"/>
    <property type="evidence" value="ECO:0007669"/>
    <property type="project" value="UniProtKB-UniRule"/>
</dbReference>
<feature type="compositionally biased region" description="Acidic residues" evidence="4">
    <location>
        <begin position="48"/>
        <end position="70"/>
    </location>
</feature>
<evidence type="ECO:0000313" key="6">
    <source>
        <dbReference type="EMBL" id="EEH58322.1"/>
    </source>
</evidence>
<evidence type="ECO:0000313" key="7">
    <source>
        <dbReference type="Proteomes" id="UP000001876"/>
    </source>
</evidence>
<dbReference type="GO" id="GO:0051864">
    <property type="term" value="F:histone H3K36 demethylase activity"/>
    <property type="evidence" value="ECO:0007669"/>
    <property type="project" value="TreeGrafter"/>
</dbReference>
<gene>
    <name evidence="6" type="ORF">MICPUCDRAFT_55966</name>
</gene>